<comment type="subcellular location">
    <subcellularLocation>
        <location evidence="1">Nucleus</location>
        <location evidence="1">Nucleolus</location>
    </subcellularLocation>
</comment>
<dbReference type="PANTHER" id="PTHR13457:SF1">
    <property type="entry name" value="HEAT REPEAT-CONTAINING PROTEIN 1"/>
    <property type="match status" value="1"/>
</dbReference>
<comment type="caution">
    <text evidence="3">The sequence shown here is derived from an EMBL/GenBank/DDBJ whole genome shotgun (WGS) entry which is preliminary data.</text>
</comment>
<dbReference type="PANTHER" id="PTHR13457">
    <property type="entry name" value="BAP28"/>
    <property type="match status" value="1"/>
</dbReference>
<dbReference type="Gene3D" id="3.30.420.10">
    <property type="entry name" value="Ribonuclease H-like superfamily/Ribonuclease H"/>
    <property type="match status" value="1"/>
</dbReference>
<comment type="function">
    <text evidence="1">Involved in nucleolar processing of pre-18S ribosomal RNA.</text>
</comment>
<gene>
    <name evidence="3" type="ORF">ANN_23077</name>
</gene>
<keyword evidence="1" id="KW-0687">Ribonucleoprotein</keyword>
<evidence type="ECO:0000256" key="1">
    <source>
        <dbReference type="RuleBase" id="RU367065"/>
    </source>
</evidence>
<organism evidence="3 4">
    <name type="scientific">Periplaneta americana</name>
    <name type="common">American cockroach</name>
    <name type="synonym">Blatta americana</name>
    <dbReference type="NCBI Taxonomy" id="6978"/>
    <lineage>
        <taxon>Eukaryota</taxon>
        <taxon>Metazoa</taxon>
        <taxon>Ecdysozoa</taxon>
        <taxon>Arthropoda</taxon>
        <taxon>Hexapoda</taxon>
        <taxon>Insecta</taxon>
        <taxon>Pterygota</taxon>
        <taxon>Neoptera</taxon>
        <taxon>Polyneoptera</taxon>
        <taxon>Dictyoptera</taxon>
        <taxon>Blattodea</taxon>
        <taxon>Blattoidea</taxon>
        <taxon>Blattidae</taxon>
        <taxon>Blattinae</taxon>
        <taxon>Periplaneta</taxon>
    </lineage>
</organism>
<feature type="region of interest" description="Disordered" evidence="2">
    <location>
        <begin position="132"/>
        <end position="153"/>
    </location>
</feature>
<dbReference type="InterPro" id="IPR036397">
    <property type="entry name" value="RNaseH_sf"/>
</dbReference>
<reference evidence="3 4" key="1">
    <citation type="journal article" date="2022" name="Allergy">
        <title>Genome assembly and annotation of Periplaneta americana reveal a comprehensive cockroach allergen profile.</title>
        <authorList>
            <person name="Wang L."/>
            <person name="Xiong Q."/>
            <person name="Saelim N."/>
            <person name="Wang L."/>
            <person name="Nong W."/>
            <person name="Wan A.T."/>
            <person name="Shi M."/>
            <person name="Liu X."/>
            <person name="Cao Q."/>
            <person name="Hui J.H.L."/>
            <person name="Sookrung N."/>
            <person name="Leung T.F."/>
            <person name="Tungtrongchitr A."/>
            <person name="Tsui S.K.W."/>
        </authorList>
    </citation>
    <scope>NUCLEOTIDE SEQUENCE [LARGE SCALE GENOMIC DNA]</scope>
    <source>
        <strain evidence="3">PWHHKU_190912</strain>
    </source>
</reference>
<evidence type="ECO:0000313" key="3">
    <source>
        <dbReference type="EMBL" id="KAJ4434515.1"/>
    </source>
</evidence>
<sequence length="473" mass="53383">MTTQLTGVQPMTSQLYTVIKPQVSIILGYAIERELAKSHGGWKSNTVAEDSNPDTLKAKKSELRLYCDLLMQQVHMVKTAVTQEGGPEVQKLDEATSLLGATCDTFIRTLEDCMKISNANFTYELPHQHVTDTALPPVSNQNKGKGTKPTMPIMRTNSVDKMSTSLAQQLKRLALPQTSLLVQGKTRPSLLFDPREAAKFDRETFYDIGVSGLEELIKLNPRFEEFQRNLFDLASQSFERSVEDKKANKVLNKLIRRFLLLLSPYFLLKASHKALEWLVNRYHIESFNVDDVMGLILPYHDTRMFVRVVQMIELSDTSGRWHWLHPIQGPGVPLSKTALLNRCASDQAFLHFICKLAADAVKEYDGSMAGLCEGDTESPGPLKAGLREACGDVALPYRTVARWVKRSGKALLHQYQREGDDFLGRIVAMDETWTRSYEPNLKRQSNEWKHPGSPRPKKVCPTQSAVKEMFIVA</sequence>
<keyword evidence="1" id="KW-0698">rRNA processing</keyword>
<evidence type="ECO:0000256" key="2">
    <source>
        <dbReference type="SAM" id="MobiDB-lite"/>
    </source>
</evidence>
<keyword evidence="1" id="KW-0690">Ribosome biogenesis</keyword>
<proteinExistence type="inferred from homology"/>
<dbReference type="InterPro" id="IPR040191">
    <property type="entry name" value="UTP10"/>
</dbReference>
<evidence type="ECO:0000313" key="4">
    <source>
        <dbReference type="Proteomes" id="UP001148838"/>
    </source>
</evidence>
<dbReference type="EMBL" id="JAJSOF020000025">
    <property type="protein sequence ID" value="KAJ4434515.1"/>
    <property type="molecule type" value="Genomic_DNA"/>
</dbReference>
<accession>A0ABQ8SK36</accession>
<keyword evidence="1" id="KW-0539">Nucleus</keyword>
<comment type="similarity">
    <text evidence="1">Belongs to the HEATR1/UTP10 family.</text>
</comment>
<name>A0ABQ8SK36_PERAM</name>
<dbReference type="Proteomes" id="UP001148838">
    <property type="component" value="Unassembled WGS sequence"/>
</dbReference>
<protein>
    <recommendedName>
        <fullName evidence="1">HEAT repeat-containing protein 1</fullName>
    </recommendedName>
</protein>
<keyword evidence="4" id="KW-1185">Reference proteome</keyword>